<evidence type="ECO:0000313" key="9">
    <source>
        <dbReference type="EMBL" id="MBF5059739.1"/>
    </source>
</evidence>
<comment type="pathway">
    <text evidence="2 7">Secondary metabolite metabolism; methylglyoxal degradation; (R)-lactate from methylglyoxal: step 2/2.</text>
</comment>
<name>A0ABS0B0L6_9BACT</name>
<dbReference type="CDD" id="cd07723">
    <property type="entry name" value="hydroxyacylglutathione_hydrolase_MBL-fold"/>
    <property type="match status" value="1"/>
</dbReference>
<evidence type="ECO:0000256" key="7">
    <source>
        <dbReference type="HAMAP-Rule" id="MF_01374"/>
    </source>
</evidence>
<feature type="binding site" evidence="7">
    <location>
        <position position="66"/>
    </location>
    <ligand>
        <name>Zn(2+)</name>
        <dbReference type="ChEBI" id="CHEBI:29105"/>
        <label>2</label>
    </ligand>
</feature>
<feature type="binding site" evidence="7">
    <location>
        <position position="67"/>
    </location>
    <ligand>
        <name>Zn(2+)</name>
        <dbReference type="ChEBI" id="CHEBI:29105"/>
        <label>2</label>
    </ligand>
</feature>
<dbReference type="EMBL" id="JAAEJV010000038">
    <property type="protein sequence ID" value="MBF5059739.1"/>
    <property type="molecule type" value="Genomic_DNA"/>
</dbReference>
<dbReference type="PANTHER" id="PTHR43705">
    <property type="entry name" value="HYDROXYACYLGLUTATHIONE HYDROLASE"/>
    <property type="match status" value="1"/>
</dbReference>
<dbReference type="Pfam" id="PF00753">
    <property type="entry name" value="Lactamase_B"/>
    <property type="match status" value="1"/>
</dbReference>
<evidence type="ECO:0000256" key="1">
    <source>
        <dbReference type="ARBA" id="ARBA00001623"/>
    </source>
</evidence>
<dbReference type="InterPro" id="IPR001279">
    <property type="entry name" value="Metallo-B-lactamas"/>
</dbReference>
<sequence length="257" mass="29021">MTEKKTLGENQYLYQLKVLEDNYTYVISWDQNALVVDPGEGEPILKLLEEENLTLKNILITHYHDDHTGGVELLKKKTECRVIGPEDERIPDLDQSVDDGEELLFGPFSIEVFSTPGHTKPHLIYFFRDLHLLFTGDLLFTGGCGRLFEGTLEEMWNSLEKVLALPDDTAIYCGHEYTVANLEFAATVEPDNAALQKRLEEAKKKDVSVPSTLAEEKATNPFLRVQEESLQKGVNMVGQEPAAVFAHIRALKDNFSH</sequence>
<evidence type="ECO:0000256" key="5">
    <source>
        <dbReference type="ARBA" id="ARBA00022801"/>
    </source>
</evidence>
<feature type="binding site" evidence="7">
    <location>
        <position position="175"/>
    </location>
    <ligand>
        <name>Zn(2+)</name>
        <dbReference type="ChEBI" id="CHEBI:29105"/>
        <label>2</label>
    </ligand>
</feature>
<dbReference type="GO" id="GO:0004416">
    <property type="term" value="F:hydroxyacylglutathione hydrolase activity"/>
    <property type="evidence" value="ECO:0007669"/>
    <property type="project" value="UniProtKB-EC"/>
</dbReference>
<dbReference type="HAMAP" id="MF_01374">
    <property type="entry name" value="Glyoxalase_2"/>
    <property type="match status" value="1"/>
</dbReference>
<dbReference type="Pfam" id="PF16123">
    <property type="entry name" value="HAGH_C"/>
    <property type="match status" value="1"/>
</dbReference>
<comment type="caution">
    <text evidence="9">The sequence shown here is derived from an EMBL/GenBank/DDBJ whole genome shotgun (WGS) entry which is preliminary data.</text>
</comment>
<keyword evidence="4 7" id="KW-0479">Metal-binding</keyword>
<evidence type="ECO:0000256" key="4">
    <source>
        <dbReference type="ARBA" id="ARBA00022723"/>
    </source>
</evidence>
<dbReference type="InterPro" id="IPR035680">
    <property type="entry name" value="Clx_II_MBL"/>
</dbReference>
<dbReference type="InterPro" id="IPR050110">
    <property type="entry name" value="Glyoxalase_II_hydrolase"/>
</dbReference>
<evidence type="ECO:0000313" key="10">
    <source>
        <dbReference type="Proteomes" id="UP001194714"/>
    </source>
</evidence>
<dbReference type="InterPro" id="IPR036866">
    <property type="entry name" value="RibonucZ/Hydroxyglut_hydro"/>
</dbReference>
<feature type="binding site" evidence="7">
    <location>
        <position position="62"/>
    </location>
    <ligand>
        <name>Zn(2+)</name>
        <dbReference type="ChEBI" id="CHEBI:29105"/>
        <label>1</label>
    </ligand>
</feature>
<feature type="binding site" evidence="7">
    <location>
        <position position="137"/>
    </location>
    <ligand>
        <name>Zn(2+)</name>
        <dbReference type="ChEBI" id="CHEBI:29105"/>
        <label>1</label>
    </ligand>
</feature>
<comment type="similarity">
    <text evidence="3 7">Belongs to the metallo-beta-lactamase superfamily. Glyoxalase II family.</text>
</comment>
<comment type="catalytic activity">
    <reaction evidence="1 7">
        <text>an S-(2-hydroxyacyl)glutathione + H2O = a 2-hydroxy carboxylate + glutathione + H(+)</text>
        <dbReference type="Rhea" id="RHEA:21864"/>
        <dbReference type="ChEBI" id="CHEBI:15377"/>
        <dbReference type="ChEBI" id="CHEBI:15378"/>
        <dbReference type="ChEBI" id="CHEBI:57925"/>
        <dbReference type="ChEBI" id="CHEBI:58896"/>
        <dbReference type="ChEBI" id="CHEBI:71261"/>
        <dbReference type="EC" id="3.1.2.6"/>
    </reaction>
</comment>
<keyword evidence="10" id="KW-1185">Reference proteome</keyword>
<evidence type="ECO:0000256" key="6">
    <source>
        <dbReference type="ARBA" id="ARBA00022833"/>
    </source>
</evidence>
<feature type="binding site" evidence="7">
    <location>
        <position position="118"/>
    </location>
    <ligand>
        <name>Zn(2+)</name>
        <dbReference type="ChEBI" id="CHEBI:29105"/>
        <label>1</label>
    </ligand>
</feature>
<dbReference type="InterPro" id="IPR032282">
    <property type="entry name" value="HAGH_C"/>
</dbReference>
<dbReference type="PANTHER" id="PTHR43705:SF1">
    <property type="entry name" value="HYDROXYACYLGLUTATHIONE HYDROLASE GLOB"/>
    <property type="match status" value="1"/>
</dbReference>
<dbReference type="EC" id="3.1.2.6" evidence="7"/>
<evidence type="ECO:0000256" key="3">
    <source>
        <dbReference type="ARBA" id="ARBA00006759"/>
    </source>
</evidence>
<dbReference type="SUPFAM" id="SSF56281">
    <property type="entry name" value="Metallo-hydrolase/oxidoreductase"/>
    <property type="match status" value="1"/>
</dbReference>
<reference evidence="9 10" key="1">
    <citation type="submission" date="2020-01" db="EMBL/GenBank/DDBJ databases">
        <title>Draft genome sequence of Cand. Neptunochlamydia vexilliferae K9.</title>
        <authorList>
            <person name="Schulz F."/>
            <person name="Koestlbacher S."/>
            <person name="Wascher F."/>
            <person name="Pizzetti I."/>
            <person name="Horn M."/>
        </authorList>
    </citation>
    <scope>NUCLEOTIDE SEQUENCE [LARGE SCALE GENOMIC DNA]</scope>
    <source>
        <strain evidence="9 10">K9</strain>
    </source>
</reference>
<organism evidence="9 10">
    <name type="scientific">Candidatus Neptunichlamydia vexilliferae</name>
    <dbReference type="NCBI Taxonomy" id="1651774"/>
    <lineage>
        <taxon>Bacteria</taxon>
        <taxon>Pseudomonadati</taxon>
        <taxon>Chlamydiota</taxon>
        <taxon>Chlamydiia</taxon>
        <taxon>Parachlamydiales</taxon>
        <taxon>Simkaniaceae</taxon>
        <taxon>Candidatus Neptunichlamydia</taxon>
    </lineage>
</organism>
<evidence type="ECO:0000259" key="8">
    <source>
        <dbReference type="SMART" id="SM00849"/>
    </source>
</evidence>
<dbReference type="PIRSF" id="PIRSF005457">
    <property type="entry name" value="Glx"/>
    <property type="match status" value="1"/>
</dbReference>
<feature type="binding site" evidence="7">
    <location>
        <position position="64"/>
    </location>
    <ligand>
        <name>Zn(2+)</name>
        <dbReference type="ChEBI" id="CHEBI:29105"/>
        <label>1</label>
    </ligand>
</feature>
<feature type="binding site" evidence="7">
    <location>
        <position position="137"/>
    </location>
    <ligand>
        <name>Zn(2+)</name>
        <dbReference type="ChEBI" id="CHEBI:29105"/>
        <label>2</label>
    </ligand>
</feature>
<feature type="domain" description="Metallo-beta-lactamase" evidence="8">
    <location>
        <begin position="21"/>
        <end position="175"/>
    </location>
</feature>
<dbReference type="NCBIfam" id="TIGR03413">
    <property type="entry name" value="GSH_gloB"/>
    <property type="match status" value="1"/>
</dbReference>
<dbReference type="RefSeq" id="WP_194848048.1">
    <property type="nucleotide sequence ID" value="NZ_JAAEJV010000038.1"/>
</dbReference>
<dbReference type="SMART" id="SM00849">
    <property type="entry name" value="Lactamase_B"/>
    <property type="match status" value="1"/>
</dbReference>
<comment type="subunit">
    <text evidence="7">Monomer.</text>
</comment>
<proteinExistence type="inferred from homology"/>
<accession>A0ABS0B0L6</accession>
<dbReference type="InterPro" id="IPR017782">
    <property type="entry name" value="Hydroxyacylglutathione_Hdrlase"/>
</dbReference>
<dbReference type="Gene3D" id="3.60.15.10">
    <property type="entry name" value="Ribonuclease Z/Hydroxyacylglutathione hydrolase-like"/>
    <property type="match status" value="1"/>
</dbReference>
<gene>
    <name evidence="7" type="primary">gloB</name>
    <name evidence="9" type="ORF">NEPTK9_001255</name>
</gene>
<evidence type="ECO:0000256" key="2">
    <source>
        <dbReference type="ARBA" id="ARBA00004963"/>
    </source>
</evidence>
<dbReference type="Proteomes" id="UP001194714">
    <property type="component" value="Unassembled WGS sequence"/>
</dbReference>
<comment type="function">
    <text evidence="7">Thiolesterase that catalyzes the hydrolysis of S-D-lactoyl-glutathione to form glutathione and D-lactic acid.</text>
</comment>
<comment type="cofactor">
    <cofactor evidence="7">
        <name>Zn(2+)</name>
        <dbReference type="ChEBI" id="CHEBI:29105"/>
    </cofactor>
    <text evidence="7">Binds 2 Zn(2+) ions per subunit.</text>
</comment>
<protein>
    <recommendedName>
        <fullName evidence="7">Hydroxyacylglutathione hydrolase</fullName>
        <ecNumber evidence="7">3.1.2.6</ecNumber>
    </recommendedName>
    <alternativeName>
        <fullName evidence="7">Glyoxalase II</fullName>
        <shortName evidence="7">Glx II</shortName>
    </alternativeName>
</protein>
<keyword evidence="6 7" id="KW-0862">Zinc</keyword>
<keyword evidence="5 7" id="KW-0378">Hydrolase</keyword>